<evidence type="ECO:0000313" key="1">
    <source>
        <dbReference type="EMBL" id="MVB12938.1"/>
    </source>
</evidence>
<dbReference type="OrthoDB" id="2874807at2"/>
<reference evidence="1 2" key="1">
    <citation type="submission" date="2019-09" db="EMBL/GenBank/DDBJ databases">
        <title>Genome sequence of Clostridium sp. EA1.</title>
        <authorList>
            <person name="Poehlein A."/>
            <person name="Bengelsdorf F.R."/>
            <person name="Daniel R."/>
        </authorList>
    </citation>
    <scope>NUCLEOTIDE SEQUENCE [LARGE SCALE GENOMIC DNA]</scope>
    <source>
        <strain evidence="1 2">EA1</strain>
    </source>
</reference>
<dbReference type="Proteomes" id="UP000469440">
    <property type="component" value="Unassembled WGS sequence"/>
</dbReference>
<dbReference type="SUPFAM" id="SSF48295">
    <property type="entry name" value="TrpR-like"/>
    <property type="match status" value="1"/>
</dbReference>
<dbReference type="Gene3D" id="1.10.1270.10">
    <property type="entry name" value="TrpR-like"/>
    <property type="match status" value="1"/>
</dbReference>
<comment type="caution">
    <text evidence="1">The sequence shown here is derived from an EMBL/GenBank/DDBJ whole genome shotgun (WGS) entry which is preliminary data.</text>
</comment>
<protein>
    <submittedName>
        <fullName evidence="1">Trp repressor protein</fullName>
    </submittedName>
</protein>
<evidence type="ECO:0000313" key="2">
    <source>
        <dbReference type="Proteomes" id="UP000469440"/>
    </source>
</evidence>
<accession>A0A6N8I4P8</accession>
<sequence length="100" mass="11390">MNSKLKDDSVDFLFSAILTLKTPEECYAFFEDLCTVPEIKAMSQRLWVAHMLNNKKVYSDIVATTGASTATISRVNRSLHYGCDGYNMVFQKLEDREKAK</sequence>
<dbReference type="Pfam" id="PF01371">
    <property type="entry name" value="Trp_repressor"/>
    <property type="match status" value="1"/>
</dbReference>
<dbReference type="PANTHER" id="PTHR40080">
    <property type="entry name" value="LMO1763 PROTEIN"/>
    <property type="match status" value="1"/>
</dbReference>
<name>A0A6N8I4P8_9FIRM</name>
<dbReference type="PANTHER" id="PTHR40080:SF1">
    <property type="entry name" value="TRPR-LIKE PROTEIN YERC_YECD"/>
    <property type="match status" value="1"/>
</dbReference>
<dbReference type="InterPro" id="IPR013368">
    <property type="entry name" value="YecD_YerC"/>
</dbReference>
<dbReference type="GO" id="GO:0043565">
    <property type="term" value="F:sequence-specific DNA binding"/>
    <property type="evidence" value="ECO:0007669"/>
    <property type="project" value="InterPro"/>
</dbReference>
<dbReference type="NCBIfam" id="TIGR02531">
    <property type="entry name" value="yecD_yerC"/>
    <property type="match status" value="1"/>
</dbReference>
<dbReference type="RefSeq" id="WP_156991410.1">
    <property type="nucleotide sequence ID" value="NZ_VWXL01000106.1"/>
</dbReference>
<dbReference type="InterPro" id="IPR038116">
    <property type="entry name" value="TrpR-like_sf"/>
</dbReference>
<dbReference type="AlphaFoldDB" id="A0A6N8I4P8"/>
<dbReference type="PIRSF" id="PIRSF012508">
    <property type="entry name" value="YerC"/>
    <property type="match status" value="1"/>
</dbReference>
<dbReference type="InterPro" id="IPR000831">
    <property type="entry name" value="Trp_repress"/>
</dbReference>
<proteinExistence type="predicted"/>
<organism evidence="1 2">
    <name type="scientific">Caproicibacter fermentans</name>
    <dbReference type="NCBI Taxonomy" id="2576756"/>
    <lineage>
        <taxon>Bacteria</taxon>
        <taxon>Bacillati</taxon>
        <taxon>Bacillota</taxon>
        <taxon>Clostridia</taxon>
        <taxon>Eubacteriales</taxon>
        <taxon>Acutalibacteraceae</taxon>
        <taxon>Caproicibacter</taxon>
    </lineage>
</organism>
<gene>
    <name evidence="1" type="ORF">CAFE_36850</name>
</gene>
<dbReference type="InterPro" id="IPR010921">
    <property type="entry name" value="Trp_repressor/repl_initiator"/>
</dbReference>
<dbReference type="EMBL" id="VWXL01000106">
    <property type="protein sequence ID" value="MVB12938.1"/>
    <property type="molecule type" value="Genomic_DNA"/>
</dbReference>
<dbReference type="GO" id="GO:0003700">
    <property type="term" value="F:DNA-binding transcription factor activity"/>
    <property type="evidence" value="ECO:0007669"/>
    <property type="project" value="InterPro"/>
</dbReference>
<keyword evidence="2" id="KW-1185">Reference proteome</keyword>